<dbReference type="RefSeq" id="WP_058265243.1">
    <property type="nucleotide sequence ID" value="NZ_FMYN01000002.1"/>
</dbReference>
<name>A0A0V8GH89_9BACL</name>
<dbReference type="CDD" id="cd12797">
    <property type="entry name" value="M23_peptidase"/>
    <property type="match status" value="1"/>
</dbReference>
<dbReference type="InterPro" id="IPR050570">
    <property type="entry name" value="Cell_wall_metabolism_enzyme"/>
</dbReference>
<dbReference type="Proteomes" id="UP001387110">
    <property type="component" value="Unassembled WGS sequence"/>
</dbReference>
<feature type="signal peptide" evidence="1">
    <location>
        <begin position="1"/>
        <end position="19"/>
    </location>
</feature>
<sequence>MKRTITTLAMSALVVSGFAATGTGKVEASSGSSYKVKIKADGLRVRTGPSLKHRIVDGVNAGQTFKYLGQTGNWTKIMHKGEKRYVYSGYVKKYNTSNKSAKKASFSSSTGFMRPTSGPITQGYGNASGKYGYTFHNGIDFGAPTGAPVKAAAAGKVIKSSYQGAYGNHVMVEHKVNGISYTTVYAHLSKRSVFVGQSIPKGANIGAVGSTGNSFGSHLHFEIHRGNYTYSGSSAASSVNPLAFL</sequence>
<proteinExistence type="predicted"/>
<protein>
    <submittedName>
        <fullName evidence="3">Peptidase M23</fullName>
    </submittedName>
    <submittedName>
        <fullName evidence="4">Peptidoglycan DD-metalloendopeptidase family protein</fullName>
    </submittedName>
</protein>
<gene>
    <name evidence="3" type="ORF">AS033_08915</name>
    <name evidence="4" type="ORF">SZL87_10005</name>
</gene>
<dbReference type="AlphaFoldDB" id="A0A0V8GH89"/>
<dbReference type="OrthoDB" id="9805070at2"/>
<dbReference type="GeneID" id="90836341"/>
<evidence type="ECO:0000313" key="6">
    <source>
        <dbReference type="Proteomes" id="UP001387110"/>
    </source>
</evidence>
<evidence type="ECO:0000313" key="5">
    <source>
        <dbReference type="Proteomes" id="UP000053797"/>
    </source>
</evidence>
<evidence type="ECO:0000256" key="1">
    <source>
        <dbReference type="SAM" id="SignalP"/>
    </source>
</evidence>
<dbReference type="InterPro" id="IPR003646">
    <property type="entry name" value="SH3-like_bac-type"/>
</dbReference>
<keyword evidence="6" id="KW-1185">Reference proteome</keyword>
<comment type="caution">
    <text evidence="3">The sequence shown here is derived from an EMBL/GenBank/DDBJ whole genome shotgun (WGS) entry which is preliminary data.</text>
</comment>
<dbReference type="EMBL" id="LNQL01000002">
    <property type="protein sequence ID" value="KSU49478.1"/>
    <property type="molecule type" value="Genomic_DNA"/>
</dbReference>
<dbReference type="Gene3D" id="2.70.70.10">
    <property type="entry name" value="Glucose Permease (Domain IIA)"/>
    <property type="match status" value="1"/>
</dbReference>
<dbReference type="InterPro" id="IPR011055">
    <property type="entry name" value="Dup_hybrid_motif"/>
</dbReference>
<reference evidence="4 6" key="2">
    <citation type="submission" date="2023-12" db="EMBL/GenBank/DDBJ databases">
        <authorList>
            <person name="Easwaran N."/>
            <person name="Lazarus H.P.S."/>
        </authorList>
    </citation>
    <scope>NUCLEOTIDE SEQUENCE [LARGE SCALE GENOMIC DNA]</scope>
    <source>
        <strain evidence="4 6">VIT-2023</strain>
    </source>
</reference>
<accession>A0A0V8GH89</accession>
<dbReference type="Pfam" id="PF08239">
    <property type="entry name" value="SH3_3"/>
    <property type="match status" value="1"/>
</dbReference>
<evidence type="ECO:0000313" key="3">
    <source>
        <dbReference type="EMBL" id="KSU49478.1"/>
    </source>
</evidence>
<dbReference type="SMART" id="SM00287">
    <property type="entry name" value="SH3b"/>
    <property type="match status" value="1"/>
</dbReference>
<dbReference type="Pfam" id="PF01551">
    <property type="entry name" value="Peptidase_M23"/>
    <property type="match status" value="1"/>
</dbReference>
<dbReference type="Proteomes" id="UP000053797">
    <property type="component" value="Unassembled WGS sequence"/>
</dbReference>
<reference evidence="3 5" key="1">
    <citation type="journal article" date="2015" name="Int. J. Syst. Evol. Microbiol.">
        <title>Exiguobacterium enclense sp. nov., isolated from sediment.</title>
        <authorList>
            <person name="Dastager S.G."/>
            <person name="Mawlankar R."/>
            <person name="Sonalkar V.V."/>
            <person name="Thorat M.N."/>
            <person name="Mual P."/>
            <person name="Verma A."/>
            <person name="Krishnamurthi S."/>
            <person name="Tang S.K."/>
            <person name="Li W.J."/>
        </authorList>
    </citation>
    <scope>NUCLEOTIDE SEQUENCE [LARGE SCALE GENOMIC DNA]</scope>
    <source>
        <strain evidence="3 5">NIO-1109</strain>
    </source>
</reference>
<keyword evidence="1" id="KW-0732">Signal</keyword>
<evidence type="ECO:0000259" key="2">
    <source>
        <dbReference type="PROSITE" id="PS51781"/>
    </source>
</evidence>
<dbReference type="SUPFAM" id="SSF51261">
    <property type="entry name" value="Duplicated hybrid motif"/>
    <property type="match status" value="1"/>
</dbReference>
<evidence type="ECO:0000313" key="4">
    <source>
        <dbReference type="EMBL" id="MEI4462758.1"/>
    </source>
</evidence>
<dbReference type="PANTHER" id="PTHR21666">
    <property type="entry name" value="PEPTIDASE-RELATED"/>
    <property type="match status" value="1"/>
</dbReference>
<dbReference type="GO" id="GO:0004222">
    <property type="term" value="F:metalloendopeptidase activity"/>
    <property type="evidence" value="ECO:0007669"/>
    <property type="project" value="TreeGrafter"/>
</dbReference>
<organism evidence="3 5">
    <name type="scientific">Exiguobacterium indicum</name>
    <dbReference type="NCBI Taxonomy" id="296995"/>
    <lineage>
        <taxon>Bacteria</taxon>
        <taxon>Bacillati</taxon>
        <taxon>Bacillota</taxon>
        <taxon>Bacilli</taxon>
        <taxon>Bacillales</taxon>
        <taxon>Bacillales Family XII. Incertae Sedis</taxon>
        <taxon>Exiguobacterium</taxon>
    </lineage>
</organism>
<dbReference type="EMBL" id="JBAWKY010000002">
    <property type="protein sequence ID" value="MEI4462758.1"/>
    <property type="molecule type" value="Genomic_DNA"/>
</dbReference>
<feature type="domain" description="SH3b" evidence="2">
    <location>
        <begin position="31"/>
        <end position="95"/>
    </location>
</feature>
<dbReference type="Gene3D" id="2.30.30.40">
    <property type="entry name" value="SH3 Domains"/>
    <property type="match status" value="1"/>
</dbReference>
<feature type="chain" id="PRO_5038857292" evidence="1">
    <location>
        <begin position="20"/>
        <end position="245"/>
    </location>
</feature>
<dbReference type="InterPro" id="IPR016047">
    <property type="entry name" value="M23ase_b-sheet_dom"/>
</dbReference>
<dbReference type="PANTHER" id="PTHR21666:SF270">
    <property type="entry name" value="MUREIN HYDROLASE ACTIVATOR ENVC"/>
    <property type="match status" value="1"/>
</dbReference>
<dbReference type="PROSITE" id="PS51781">
    <property type="entry name" value="SH3B"/>
    <property type="match status" value="1"/>
</dbReference>